<organism evidence="2 3">
    <name type="scientific">Brenthis ino</name>
    <name type="common">lesser marbled fritillary</name>
    <dbReference type="NCBI Taxonomy" id="405034"/>
    <lineage>
        <taxon>Eukaryota</taxon>
        <taxon>Metazoa</taxon>
        <taxon>Ecdysozoa</taxon>
        <taxon>Arthropoda</taxon>
        <taxon>Hexapoda</taxon>
        <taxon>Insecta</taxon>
        <taxon>Pterygota</taxon>
        <taxon>Neoptera</taxon>
        <taxon>Endopterygota</taxon>
        <taxon>Lepidoptera</taxon>
        <taxon>Glossata</taxon>
        <taxon>Ditrysia</taxon>
        <taxon>Papilionoidea</taxon>
        <taxon>Nymphalidae</taxon>
        <taxon>Heliconiinae</taxon>
        <taxon>Argynnini</taxon>
        <taxon>Brenthis</taxon>
    </lineage>
</organism>
<dbReference type="AlphaFoldDB" id="A0A8J9YA70"/>
<proteinExistence type="predicted"/>
<gene>
    <name evidence="2" type="ORF">BINO364_LOCUS10506</name>
</gene>
<evidence type="ECO:0000313" key="2">
    <source>
        <dbReference type="EMBL" id="CAH0724854.1"/>
    </source>
</evidence>
<evidence type="ECO:0000313" key="3">
    <source>
        <dbReference type="Proteomes" id="UP000838878"/>
    </source>
</evidence>
<feature type="region of interest" description="Disordered" evidence="1">
    <location>
        <begin position="1"/>
        <end position="30"/>
    </location>
</feature>
<name>A0A8J9YA70_9NEOP</name>
<dbReference type="OrthoDB" id="7459292at2759"/>
<evidence type="ECO:0000256" key="1">
    <source>
        <dbReference type="SAM" id="MobiDB-lite"/>
    </source>
</evidence>
<keyword evidence="3" id="KW-1185">Reference proteome</keyword>
<sequence length="143" mass="16811">MSDDEIQQSGSVRTIPRNTPRDKCDGGNPESNEGVLLHNASYQRVCPLCLEMNRILFKTETEGELTKNIQRLHEKIKNLCFSFVKAKLLTKEKQQNYYAEQLKVLPFNLAETLTNDSKPLYQYQKHWYFRSPKNKDFREPKKV</sequence>
<dbReference type="EMBL" id="OV170224">
    <property type="protein sequence ID" value="CAH0724854.1"/>
    <property type="molecule type" value="Genomic_DNA"/>
</dbReference>
<dbReference type="Proteomes" id="UP000838878">
    <property type="component" value="Chromosome 4"/>
</dbReference>
<feature type="non-terminal residue" evidence="2">
    <location>
        <position position="143"/>
    </location>
</feature>
<reference evidence="2" key="1">
    <citation type="submission" date="2021-12" db="EMBL/GenBank/DDBJ databases">
        <authorList>
            <person name="Martin H S."/>
        </authorList>
    </citation>
    <scope>NUCLEOTIDE SEQUENCE</scope>
</reference>
<accession>A0A8J9YA70</accession>
<protein>
    <submittedName>
        <fullName evidence="2">Uncharacterized protein</fullName>
    </submittedName>
</protein>